<keyword evidence="2" id="KW-1185">Reference proteome</keyword>
<protein>
    <submittedName>
        <fullName evidence="1">Uncharacterized protein</fullName>
    </submittedName>
</protein>
<evidence type="ECO:0000313" key="2">
    <source>
        <dbReference type="Proteomes" id="UP001219525"/>
    </source>
</evidence>
<evidence type="ECO:0000313" key="1">
    <source>
        <dbReference type="EMBL" id="KAJ7192639.1"/>
    </source>
</evidence>
<dbReference type="AlphaFoldDB" id="A0AAD6XYF7"/>
<name>A0AAD6XYF7_9AGAR</name>
<reference evidence="1" key="1">
    <citation type="submission" date="2023-03" db="EMBL/GenBank/DDBJ databases">
        <title>Massive genome expansion in bonnet fungi (Mycena s.s.) driven by repeated elements and novel gene families across ecological guilds.</title>
        <authorList>
            <consortium name="Lawrence Berkeley National Laboratory"/>
            <person name="Harder C.B."/>
            <person name="Miyauchi S."/>
            <person name="Viragh M."/>
            <person name="Kuo A."/>
            <person name="Thoen E."/>
            <person name="Andreopoulos B."/>
            <person name="Lu D."/>
            <person name="Skrede I."/>
            <person name="Drula E."/>
            <person name="Henrissat B."/>
            <person name="Morin E."/>
            <person name="Kohler A."/>
            <person name="Barry K."/>
            <person name="LaButti K."/>
            <person name="Morin E."/>
            <person name="Salamov A."/>
            <person name="Lipzen A."/>
            <person name="Mereny Z."/>
            <person name="Hegedus B."/>
            <person name="Baldrian P."/>
            <person name="Stursova M."/>
            <person name="Weitz H."/>
            <person name="Taylor A."/>
            <person name="Grigoriev I.V."/>
            <person name="Nagy L.G."/>
            <person name="Martin F."/>
            <person name="Kauserud H."/>
        </authorList>
    </citation>
    <scope>NUCLEOTIDE SEQUENCE</scope>
    <source>
        <strain evidence="1">9144</strain>
    </source>
</reference>
<accession>A0AAD6XYF7</accession>
<dbReference type="EMBL" id="JARJCW010000117">
    <property type="protein sequence ID" value="KAJ7192639.1"/>
    <property type="molecule type" value="Genomic_DNA"/>
</dbReference>
<comment type="caution">
    <text evidence="1">The sequence shown here is derived from an EMBL/GenBank/DDBJ whole genome shotgun (WGS) entry which is preliminary data.</text>
</comment>
<gene>
    <name evidence="1" type="ORF">GGX14DRAFT_406167</name>
</gene>
<organism evidence="1 2">
    <name type="scientific">Mycena pura</name>
    <dbReference type="NCBI Taxonomy" id="153505"/>
    <lineage>
        <taxon>Eukaryota</taxon>
        <taxon>Fungi</taxon>
        <taxon>Dikarya</taxon>
        <taxon>Basidiomycota</taxon>
        <taxon>Agaricomycotina</taxon>
        <taxon>Agaricomycetes</taxon>
        <taxon>Agaricomycetidae</taxon>
        <taxon>Agaricales</taxon>
        <taxon>Marasmiineae</taxon>
        <taxon>Mycenaceae</taxon>
        <taxon>Mycena</taxon>
    </lineage>
</organism>
<sequence length="377" mass="40864">MPDLLDLRNLAATAHGVQHAALGQLAALSWTLVPSERRRRTLESTASSCSDRAGGAGCLVHESAATRAQQWRAWCTPRRRMHCEHNLRDPPGGCATASAMISRRCTPMRYHAATARVLQHAALAQLDASALRACGADASAQRWRAVHAAAAEDAERARSRASTACSKVCSGAFECAVHAAAAGDAEPSIYKILSGSRLLRALPQFTFSTRCQYGTSRVLLTYIHVATIVGQIAGTPSCLRRAVKAFEPPTIDHMIIQSACAVPSNPRAHDYGFQVYSNSLVFVHKVLYGTIVTDEVQICSVTRQAAAGTVNDGIKSGHICQPYLDDLVWHIFLCKNCVKDIMVAVLWVATRNEKQDNKANHESFDGRVYSNLRATGL</sequence>
<dbReference type="Proteomes" id="UP001219525">
    <property type="component" value="Unassembled WGS sequence"/>
</dbReference>
<proteinExistence type="predicted"/>